<dbReference type="RefSeq" id="WP_308642565.1">
    <property type="nucleotide sequence ID" value="NZ_BAABKH010000010.1"/>
</dbReference>
<organism evidence="2 3">
    <name type="scientific">Ornithinimicrobium tianjinense</name>
    <dbReference type="NCBI Taxonomy" id="1195761"/>
    <lineage>
        <taxon>Bacteria</taxon>
        <taxon>Bacillati</taxon>
        <taxon>Actinomycetota</taxon>
        <taxon>Actinomycetes</taxon>
        <taxon>Micrococcales</taxon>
        <taxon>Ornithinimicrobiaceae</taxon>
        <taxon>Ornithinimicrobium</taxon>
    </lineage>
</organism>
<dbReference type="AlphaFoldDB" id="A0A917BDJ9"/>
<name>A0A917BDJ9_9MICO</name>
<reference evidence="2" key="2">
    <citation type="submission" date="2020-09" db="EMBL/GenBank/DDBJ databases">
        <authorList>
            <person name="Sun Q."/>
            <person name="Zhou Y."/>
        </authorList>
    </citation>
    <scope>NUCLEOTIDE SEQUENCE</scope>
    <source>
        <strain evidence="2">CGMCC 1.12160</strain>
    </source>
</reference>
<accession>A0A917BDJ9</accession>
<comment type="caution">
    <text evidence="2">The sequence shown here is derived from an EMBL/GenBank/DDBJ whole genome shotgun (WGS) entry which is preliminary data.</text>
</comment>
<protein>
    <submittedName>
        <fullName evidence="2">Uncharacterized protein</fullName>
    </submittedName>
</protein>
<dbReference type="EMBL" id="BMEM01000001">
    <property type="protein sequence ID" value="GGF38500.1"/>
    <property type="molecule type" value="Genomic_DNA"/>
</dbReference>
<evidence type="ECO:0000256" key="1">
    <source>
        <dbReference type="SAM" id="MobiDB-lite"/>
    </source>
</evidence>
<reference evidence="2" key="1">
    <citation type="journal article" date="2014" name="Int. J. Syst. Evol. Microbiol.">
        <title>Complete genome sequence of Corynebacterium casei LMG S-19264T (=DSM 44701T), isolated from a smear-ripened cheese.</title>
        <authorList>
            <consortium name="US DOE Joint Genome Institute (JGI-PGF)"/>
            <person name="Walter F."/>
            <person name="Albersmeier A."/>
            <person name="Kalinowski J."/>
            <person name="Ruckert C."/>
        </authorList>
    </citation>
    <scope>NUCLEOTIDE SEQUENCE</scope>
    <source>
        <strain evidence="2">CGMCC 1.12160</strain>
    </source>
</reference>
<keyword evidence="3" id="KW-1185">Reference proteome</keyword>
<proteinExistence type="predicted"/>
<sequence length="57" mass="6330">MDDVELEDPDVDDEPEDDEPDDEEEAVVELEEVSFAAEEVVAGTVLAEVPEPRESVR</sequence>
<evidence type="ECO:0000313" key="2">
    <source>
        <dbReference type="EMBL" id="GGF38500.1"/>
    </source>
</evidence>
<gene>
    <name evidence="2" type="ORF">GCM10011366_02600</name>
</gene>
<dbReference type="Proteomes" id="UP000605670">
    <property type="component" value="Unassembled WGS sequence"/>
</dbReference>
<evidence type="ECO:0000313" key="3">
    <source>
        <dbReference type="Proteomes" id="UP000605670"/>
    </source>
</evidence>
<feature type="region of interest" description="Disordered" evidence="1">
    <location>
        <begin position="1"/>
        <end position="26"/>
    </location>
</feature>